<dbReference type="SMART" id="SM00825">
    <property type="entry name" value="PKS_KS"/>
    <property type="match status" value="1"/>
</dbReference>
<dbReference type="RefSeq" id="WP_268497753.1">
    <property type="nucleotide sequence ID" value="NZ_JALAVZ010000007.1"/>
</dbReference>
<keyword evidence="2 3" id="KW-0808">Transferase</keyword>
<dbReference type="EMBL" id="JALAWA010000010">
    <property type="protein sequence ID" value="MCY9186083.1"/>
    <property type="molecule type" value="Genomic_DNA"/>
</dbReference>
<comment type="similarity">
    <text evidence="1 3">Belongs to the thiolase-like superfamily. Beta-ketoacyl-ACP synthases family.</text>
</comment>
<dbReference type="InterPro" id="IPR020841">
    <property type="entry name" value="PKS_Beta-ketoAc_synthase_dom"/>
</dbReference>
<accession>A0A9Q4HQH9</accession>
<dbReference type="NCBIfam" id="NF005490">
    <property type="entry name" value="PRK07103.1"/>
    <property type="match status" value="1"/>
</dbReference>
<dbReference type="Pfam" id="PF00109">
    <property type="entry name" value="ketoacyl-synt"/>
    <property type="match status" value="1"/>
</dbReference>
<sequence>MTKYNPPEILVTGVGVTAAIGQGKEAFVSSLLSGRHAFEVMQRPGRQKDSRFIGAEIPALSYPDRLSKKLLRKASFSSRAALVTLSEAWEEAKLDDAGSARIGLVAGGSNFQQRETLQLYENYRDRSGFMSPAYALSFMDSDLCGLCTEQFGITGLAYTAGGASASGQLAVIQAIQQVLSGEVDICIALGALMDISYMECEALRALGAMGTDKYADEPENACRPFDQNRDGFIYGECCGALVIERKDTAVRRGVKPYAALSGWSIKVDGNRNPDPSLEGEIYVIQKALERAGLTPEEIDYINPHGTGSFIGDEIELKALHACGLSHAYINATKSITGHGLSAAGIVEIISVLLQMKESRLHPSRNLHDPIDPSLHWVTDQSISHDIKNALSLSMGFGGMNTAVCIQNIEKCGGEYKWFLLE</sequence>
<evidence type="ECO:0000256" key="3">
    <source>
        <dbReference type="RuleBase" id="RU003694"/>
    </source>
</evidence>
<dbReference type="InterPro" id="IPR014031">
    <property type="entry name" value="Ketoacyl_synth_C"/>
</dbReference>
<evidence type="ECO:0000256" key="2">
    <source>
        <dbReference type="ARBA" id="ARBA00022679"/>
    </source>
</evidence>
<dbReference type="PANTHER" id="PTHR11712">
    <property type="entry name" value="POLYKETIDE SYNTHASE-RELATED"/>
    <property type="match status" value="1"/>
</dbReference>
<dbReference type="GO" id="GO:0006633">
    <property type="term" value="P:fatty acid biosynthetic process"/>
    <property type="evidence" value="ECO:0007669"/>
    <property type="project" value="TreeGrafter"/>
</dbReference>
<dbReference type="Gene3D" id="3.40.47.10">
    <property type="match status" value="1"/>
</dbReference>
<evidence type="ECO:0000259" key="4">
    <source>
        <dbReference type="PROSITE" id="PS52004"/>
    </source>
</evidence>
<dbReference type="GO" id="GO:0005829">
    <property type="term" value="C:cytosol"/>
    <property type="evidence" value="ECO:0007669"/>
    <property type="project" value="TreeGrafter"/>
</dbReference>
<feature type="domain" description="Ketosynthase family 3 (KS3)" evidence="4">
    <location>
        <begin position="6"/>
        <end position="407"/>
    </location>
</feature>
<dbReference type="PROSITE" id="PS52004">
    <property type="entry name" value="KS3_2"/>
    <property type="match status" value="1"/>
</dbReference>
<dbReference type="PANTHER" id="PTHR11712:SF336">
    <property type="entry name" value="3-OXOACYL-[ACYL-CARRIER-PROTEIN] SYNTHASE, MITOCHONDRIAL"/>
    <property type="match status" value="1"/>
</dbReference>
<dbReference type="AlphaFoldDB" id="A0A9Q4HQH9"/>
<name>A0A9Q4HQH9_9BACI</name>
<protein>
    <submittedName>
        <fullName evidence="5">Polyketide beta-ketoacyl:ACP synthase</fullName>
    </submittedName>
</protein>
<dbReference type="SUPFAM" id="SSF53901">
    <property type="entry name" value="Thiolase-like"/>
    <property type="match status" value="2"/>
</dbReference>
<dbReference type="GO" id="GO:0004315">
    <property type="term" value="F:3-oxoacyl-[acyl-carrier-protein] synthase activity"/>
    <property type="evidence" value="ECO:0007669"/>
    <property type="project" value="TreeGrafter"/>
</dbReference>
<dbReference type="Pfam" id="PF02801">
    <property type="entry name" value="Ketoacyl-synt_C"/>
    <property type="match status" value="1"/>
</dbReference>
<dbReference type="InterPro" id="IPR016039">
    <property type="entry name" value="Thiolase-like"/>
</dbReference>
<dbReference type="Proteomes" id="UP001073053">
    <property type="component" value="Unassembled WGS sequence"/>
</dbReference>
<dbReference type="CDD" id="cd00834">
    <property type="entry name" value="KAS_I_II"/>
    <property type="match status" value="1"/>
</dbReference>
<organism evidence="5 6">
    <name type="scientific">Bacillus halotolerans</name>
    <dbReference type="NCBI Taxonomy" id="260554"/>
    <lineage>
        <taxon>Bacteria</taxon>
        <taxon>Bacillati</taxon>
        <taxon>Bacillota</taxon>
        <taxon>Bacilli</taxon>
        <taxon>Bacillales</taxon>
        <taxon>Bacillaceae</taxon>
        <taxon>Bacillus</taxon>
    </lineage>
</organism>
<evidence type="ECO:0000256" key="1">
    <source>
        <dbReference type="ARBA" id="ARBA00008467"/>
    </source>
</evidence>
<dbReference type="InterPro" id="IPR000794">
    <property type="entry name" value="Beta-ketoacyl_synthase"/>
</dbReference>
<reference evidence="5" key="1">
    <citation type="submission" date="2022-02" db="EMBL/GenBank/DDBJ databases">
        <title>Crop Bioprotection Bacillus Genome Sequencing.</title>
        <authorList>
            <person name="Dunlap C."/>
        </authorList>
    </citation>
    <scope>NUCLEOTIDE SEQUENCE</scope>
    <source>
        <strain evidence="5">EC49O2N-C10</strain>
    </source>
</reference>
<proteinExistence type="inferred from homology"/>
<dbReference type="InterPro" id="IPR014030">
    <property type="entry name" value="Ketoacyl_synth_N"/>
</dbReference>
<evidence type="ECO:0000313" key="6">
    <source>
        <dbReference type="Proteomes" id="UP001073053"/>
    </source>
</evidence>
<gene>
    <name evidence="5" type="ORF">MOF03_15715</name>
</gene>
<evidence type="ECO:0000313" key="5">
    <source>
        <dbReference type="EMBL" id="MCY9186083.1"/>
    </source>
</evidence>
<comment type="caution">
    <text evidence="5">The sequence shown here is derived from an EMBL/GenBank/DDBJ whole genome shotgun (WGS) entry which is preliminary data.</text>
</comment>